<organism evidence="1 2">
    <name type="scientific">Chionoecetes opilio</name>
    <name type="common">Atlantic snow crab</name>
    <name type="synonym">Cancer opilio</name>
    <dbReference type="NCBI Taxonomy" id="41210"/>
    <lineage>
        <taxon>Eukaryota</taxon>
        <taxon>Metazoa</taxon>
        <taxon>Ecdysozoa</taxon>
        <taxon>Arthropoda</taxon>
        <taxon>Crustacea</taxon>
        <taxon>Multicrustacea</taxon>
        <taxon>Malacostraca</taxon>
        <taxon>Eumalacostraca</taxon>
        <taxon>Eucarida</taxon>
        <taxon>Decapoda</taxon>
        <taxon>Pleocyemata</taxon>
        <taxon>Brachyura</taxon>
        <taxon>Eubrachyura</taxon>
        <taxon>Majoidea</taxon>
        <taxon>Majidae</taxon>
        <taxon>Chionoecetes</taxon>
    </lineage>
</organism>
<comment type="caution">
    <text evidence="1">The sequence shown here is derived from an EMBL/GenBank/DDBJ whole genome shotgun (WGS) entry which is preliminary data.</text>
</comment>
<dbReference type="AlphaFoldDB" id="A0A8J4XU94"/>
<accession>A0A8J4XU94</accession>
<evidence type="ECO:0000313" key="1">
    <source>
        <dbReference type="EMBL" id="KAG0713232.1"/>
    </source>
</evidence>
<reference evidence="1" key="1">
    <citation type="submission" date="2020-07" db="EMBL/GenBank/DDBJ databases">
        <title>The High-quality genome of the commercially important snow crab, Chionoecetes opilio.</title>
        <authorList>
            <person name="Jeong J.-H."/>
            <person name="Ryu S."/>
        </authorList>
    </citation>
    <scope>NUCLEOTIDE SEQUENCE</scope>
    <source>
        <strain evidence="1">MADBK_172401_WGS</strain>
        <tissue evidence="1">Digestive gland</tissue>
    </source>
</reference>
<proteinExistence type="predicted"/>
<protein>
    <submittedName>
        <fullName evidence="1">Uncharacterized protein</fullName>
    </submittedName>
</protein>
<sequence length="265" mass="29185">MFDEGFTVRGNIHTRTTNDVDLSVRLFTRTTDQVIAARVSFLNVAAGKNLFLFGHFNNFDLKALAEDSLMKGKSEDIVTVSINVPAHLTDAVRLQDTAITVTGKKTFTYGLSFGNLHVEILDGRKLDHFLAMVVTRNRPHTLTGKVRVEGTIIAPWVTAQQLIVKGTIDGVDLKALRQVVIFLNARQTVDASLVFRQAVFVRGNLQTVFLNGISLAAGYLTTSTEQTFNVNLTISSALATHVQVNGLVNSFNLPQEWNRTLLVSL</sequence>
<dbReference type="Proteomes" id="UP000770661">
    <property type="component" value="Unassembled WGS sequence"/>
</dbReference>
<name>A0A8J4XU94_CHIOP</name>
<dbReference type="OrthoDB" id="6373721at2759"/>
<evidence type="ECO:0000313" key="2">
    <source>
        <dbReference type="Proteomes" id="UP000770661"/>
    </source>
</evidence>
<gene>
    <name evidence="1" type="ORF">GWK47_016638</name>
</gene>
<dbReference type="EMBL" id="JACEEZ010021653">
    <property type="protein sequence ID" value="KAG0713232.1"/>
    <property type="molecule type" value="Genomic_DNA"/>
</dbReference>
<keyword evidence="2" id="KW-1185">Reference proteome</keyword>